<dbReference type="GeneID" id="20341740"/>
<dbReference type="EMBL" id="GL385395">
    <property type="protein sequence ID" value="EJT81299.1"/>
    <property type="molecule type" value="Genomic_DNA"/>
</dbReference>
<dbReference type="VEuPathDB" id="FungiDB:GGTG_01282"/>
<dbReference type="RefSeq" id="XP_009217308.1">
    <property type="nucleotide sequence ID" value="XM_009219044.1"/>
</dbReference>
<name>J3NJ49_GAET3</name>
<reference evidence="1" key="3">
    <citation type="submission" date="2010-09" db="EMBL/GenBank/DDBJ databases">
        <title>Annotation of Gaeumannomyces graminis var. tritici R3-111a-1.</title>
        <authorList>
            <consortium name="The Broad Institute Genome Sequencing Platform"/>
            <person name="Ma L.-J."/>
            <person name="Dead R."/>
            <person name="Young S.K."/>
            <person name="Zeng Q."/>
            <person name="Gargeya S."/>
            <person name="Fitzgerald M."/>
            <person name="Haas B."/>
            <person name="Abouelleil A."/>
            <person name="Alvarado L."/>
            <person name="Arachchi H.M."/>
            <person name="Berlin A."/>
            <person name="Brown A."/>
            <person name="Chapman S.B."/>
            <person name="Chen Z."/>
            <person name="Dunbar C."/>
            <person name="Freedman E."/>
            <person name="Gearin G."/>
            <person name="Gellesch M."/>
            <person name="Goldberg J."/>
            <person name="Griggs A."/>
            <person name="Gujja S."/>
            <person name="Heiman D."/>
            <person name="Howarth C."/>
            <person name="Larson L."/>
            <person name="Lui A."/>
            <person name="MacDonald P.J.P."/>
            <person name="Mehta T."/>
            <person name="Montmayeur A."/>
            <person name="Murphy C."/>
            <person name="Neiman D."/>
            <person name="Pearson M."/>
            <person name="Priest M."/>
            <person name="Roberts A."/>
            <person name="Saif S."/>
            <person name="Shea T."/>
            <person name="Shenoy N."/>
            <person name="Sisk P."/>
            <person name="Stolte C."/>
            <person name="Sykes S."/>
            <person name="Yandava C."/>
            <person name="Wortman J."/>
            <person name="Nusbaum C."/>
            <person name="Birren B."/>
        </authorList>
    </citation>
    <scope>NUCLEOTIDE SEQUENCE</scope>
    <source>
        <strain evidence="1">R3-111a-1</strain>
    </source>
</reference>
<proteinExistence type="predicted"/>
<dbReference type="EnsemblFungi" id="EJT81299">
    <property type="protein sequence ID" value="EJT81299"/>
    <property type="gene ID" value="GGTG_01282"/>
</dbReference>
<dbReference type="AlphaFoldDB" id="J3NJ49"/>
<sequence length="186" mass="20187">MEALAAVRPILLAVSAPAPTHAPTVGQKTLQPNLGGRASSLGRRFGVPCNAKFRVGQETGPQRLPPPSVWSDTLVGYQIRMRARKKPPATDKFRHSARVCLVGCSWRGGFGQGAARTLARTASTHTLLYTRRSTSGIATTQDLVDVALAVLRRRLQVVKPLAQALNVRLEVLDLLAKLVIHSRDRD</sequence>
<reference evidence="2" key="4">
    <citation type="journal article" date="2015" name="G3 (Bethesda)">
        <title>Genome sequences of three phytopathogenic species of the Magnaporthaceae family of fungi.</title>
        <authorList>
            <person name="Okagaki L.H."/>
            <person name="Nunes C.C."/>
            <person name="Sailsbery J."/>
            <person name="Clay B."/>
            <person name="Brown D."/>
            <person name="John T."/>
            <person name="Oh Y."/>
            <person name="Young N."/>
            <person name="Fitzgerald M."/>
            <person name="Haas B.J."/>
            <person name="Zeng Q."/>
            <person name="Young S."/>
            <person name="Adiconis X."/>
            <person name="Fan L."/>
            <person name="Levin J.Z."/>
            <person name="Mitchell T.K."/>
            <person name="Okubara P.A."/>
            <person name="Farman M.L."/>
            <person name="Kohn L.M."/>
            <person name="Birren B."/>
            <person name="Ma L.-J."/>
            <person name="Dean R.A."/>
        </authorList>
    </citation>
    <scope>NUCLEOTIDE SEQUENCE</scope>
    <source>
        <strain evidence="2">R3-111a-1</strain>
    </source>
</reference>
<evidence type="ECO:0000313" key="2">
    <source>
        <dbReference type="EnsemblFungi" id="EJT81299"/>
    </source>
</evidence>
<dbReference type="HOGENOM" id="CLU_1454503_0_0_1"/>
<protein>
    <submittedName>
        <fullName evidence="1 2">Uncharacterized protein</fullName>
    </submittedName>
</protein>
<evidence type="ECO:0000313" key="1">
    <source>
        <dbReference type="EMBL" id="EJT81299.1"/>
    </source>
</evidence>
<gene>
    <name evidence="2" type="primary">20341740</name>
    <name evidence="1" type="ORF">GGTG_01282</name>
</gene>
<keyword evidence="3" id="KW-1185">Reference proteome</keyword>
<organism evidence="1">
    <name type="scientific">Gaeumannomyces tritici (strain R3-111a-1)</name>
    <name type="common">Wheat and barley take-all root rot fungus</name>
    <name type="synonym">Gaeumannomyces graminis var. tritici</name>
    <dbReference type="NCBI Taxonomy" id="644352"/>
    <lineage>
        <taxon>Eukaryota</taxon>
        <taxon>Fungi</taxon>
        <taxon>Dikarya</taxon>
        <taxon>Ascomycota</taxon>
        <taxon>Pezizomycotina</taxon>
        <taxon>Sordariomycetes</taxon>
        <taxon>Sordariomycetidae</taxon>
        <taxon>Magnaporthales</taxon>
        <taxon>Magnaporthaceae</taxon>
        <taxon>Gaeumannomyces</taxon>
    </lineage>
</organism>
<reference evidence="3" key="1">
    <citation type="submission" date="2010-07" db="EMBL/GenBank/DDBJ databases">
        <title>The genome sequence of Gaeumannomyces graminis var. tritici strain R3-111a-1.</title>
        <authorList>
            <consortium name="The Broad Institute Genome Sequencing Platform"/>
            <person name="Ma L.-J."/>
            <person name="Dead R."/>
            <person name="Young S."/>
            <person name="Zeng Q."/>
            <person name="Koehrsen M."/>
            <person name="Alvarado L."/>
            <person name="Berlin A."/>
            <person name="Chapman S.B."/>
            <person name="Chen Z."/>
            <person name="Freedman E."/>
            <person name="Gellesch M."/>
            <person name="Goldberg J."/>
            <person name="Griggs A."/>
            <person name="Gujja S."/>
            <person name="Heilman E.R."/>
            <person name="Heiman D."/>
            <person name="Hepburn T."/>
            <person name="Howarth C."/>
            <person name="Jen D."/>
            <person name="Larson L."/>
            <person name="Mehta T."/>
            <person name="Neiman D."/>
            <person name="Pearson M."/>
            <person name="Roberts A."/>
            <person name="Saif S."/>
            <person name="Shea T."/>
            <person name="Shenoy N."/>
            <person name="Sisk P."/>
            <person name="Stolte C."/>
            <person name="Sykes S."/>
            <person name="Walk T."/>
            <person name="White J."/>
            <person name="Yandava C."/>
            <person name="Haas B."/>
            <person name="Nusbaum C."/>
            <person name="Birren B."/>
        </authorList>
    </citation>
    <scope>NUCLEOTIDE SEQUENCE [LARGE SCALE GENOMIC DNA]</scope>
    <source>
        <strain evidence="3">R3-111a-1</strain>
    </source>
</reference>
<reference evidence="2" key="5">
    <citation type="submission" date="2018-04" db="UniProtKB">
        <authorList>
            <consortium name="EnsemblFungi"/>
        </authorList>
    </citation>
    <scope>IDENTIFICATION</scope>
    <source>
        <strain evidence="2">R3-111a-1</strain>
    </source>
</reference>
<evidence type="ECO:0000313" key="3">
    <source>
        <dbReference type="Proteomes" id="UP000006039"/>
    </source>
</evidence>
<accession>J3NJ49</accession>
<dbReference type="Proteomes" id="UP000006039">
    <property type="component" value="Unassembled WGS sequence"/>
</dbReference>
<reference evidence="1" key="2">
    <citation type="submission" date="2010-07" db="EMBL/GenBank/DDBJ databases">
        <authorList>
            <consortium name="The Broad Institute Genome Sequencing Platform"/>
            <consortium name="Broad Institute Genome Sequencing Center for Infectious Disease"/>
            <person name="Ma L.-J."/>
            <person name="Dead R."/>
            <person name="Young S."/>
            <person name="Zeng Q."/>
            <person name="Koehrsen M."/>
            <person name="Alvarado L."/>
            <person name="Berlin A."/>
            <person name="Chapman S.B."/>
            <person name="Chen Z."/>
            <person name="Freedman E."/>
            <person name="Gellesch M."/>
            <person name="Goldberg J."/>
            <person name="Griggs A."/>
            <person name="Gujja S."/>
            <person name="Heilman E.R."/>
            <person name="Heiman D."/>
            <person name="Hepburn T."/>
            <person name="Howarth C."/>
            <person name="Jen D."/>
            <person name="Larson L."/>
            <person name="Mehta T."/>
            <person name="Neiman D."/>
            <person name="Pearson M."/>
            <person name="Roberts A."/>
            <person name="Saif S."/>
            <person name="Shea T."/>
            <person name="Shenoy N."/>
            <person name="Sisk P."/>
            <person name="Stolte C."/>
            <person name="Sykes S."/>
            <person name="Walk T."/>
            <person name="White J."/>
            <person name="Yandava C."/>
            <person name="Haas B."/>
            <person name="Nusbaum C."/>
            <person name="Birren B."/>
        </authorList>
    </citation>
    <scope>NUCLEOTIDE SEQUENCE</scope>
    <source>
        <strain evidence="1">R3-111a-1</strain>
    </source>
</reference>